<evidence type="ECO:0008006" key="3">
    <source>
        <dbReference type="Google" id="ProtNLM"/>
    </source>
</evidence>
<sequence>MAKTSPLNHKEISVFGEKFYKKINKLAPWQQTVFALALAQRMYPNYQLFSDTSHFGNGTRFRETLDVLWTYLTVKGSRVDLSAELESFETLIPDPSRFEQYGAYPALDACVALGAAYNSVICRVGEEVMEASGASLGTVAGFVELLAERDLSEEELYDNELIMAEMEFQVELLEKVSQPRDAEAILAIRDFAAQEGVSNIGISLE</sequence>
<dbReference type="EMBL" id="BMKE01000020">
    <property type="protein sequence ID" value="GGB49580.1"/>
    <property type="molecule type" value="Genomic_DNA"/>
</dbReference>
<dbReference type="InterPro" id="IPR007338">
    <property type="entry name" value="DUF416"/>
</dbReference>
<dbReference type="InterPro" id="IPR023381">
    <property type="entry name" value="YP001051499.1-like_dom_sf"/>
</dbReference>
<evidence type="ECO:0000313" key="1">
    <source>
        <dbReference type="EMBL" id="GGB49580.1"/>
    </source>
</evidence>
<name>A0ABQ1IQL6_9GAMM</name>
<keyword evidence="2" id="KW-1185">Reference proteome</keyword>
<proteinExistence type="predicted"/>
<gene>
    <name evidence="1" type="ORF">GCM10011502_23580</name>
</gene>
<reference evidence="2" key="1">
    <citation type="journal article" date="2019" name="Int. J. Syst. Evol. Microbiol.">
        <title>The Global Catalogue of Microorganisms (GCM) 10K type strain sequencing project: providing services to taxonomists for standard genome sequencing and annotation.</title>
        <authorList>
            <consortium name="The Broad Institute Genomics Platform"/>
            <consortium name="The Broad Institute Genome Sequencing Center for Infectious Disease"/>
            <person name="Wu L."/>
            <person name="Ma J."/>
        </authorList>
    </citation>
    <scope>NUCLEOTIDE SEQUENCE [LARGE SCALE GENOMIC DNA]</scope>
    <source>
        <strain evidence="2">CGMCC 1.15923</strain>
    </source>
</reference>
<comment type="caution">
    <text evidence="1">The sequence shown here is derived from an EMBL/GenBank/DDBJ whole genome shotgun (WGS) entry which is preliminary data.</text>
</comment>
<dbReference type="Gene3D" id="1.20.1590.10">
    <property type="entry name" value="YP_001051499.1 domain like"/>
    <property type="match status" value="1"/>
</dbReference>
<evidence type="ECO:0000313" key="2">
    <source>
        <dbReference type="Proteomes" id="UP000646152"/>
    </source>
</evidence>
<dbReference type="Proteomes" id="UP000646152">
    <property type="component" value="Unassembled WGS sequence"/>
</dbReference>
<organism evidence="1 2">
    <name type="scientific">Oceanisphaera marina</name>
    <dbReference type="NCBI Taxonomy" id="2017550"/>
    <lineage>
        <taxon>Bacteria</taxon>
        <taxon>Pseudomonadati</taxon>
        <taxon>Pseudomonadota</taxon>
        <taxon>Gammaproteobacteria</taxon>
        <taxon>Aeromonadales</taxon>
        <taxon>Aeromonadaceae</taxon>
        <taxon>Oceanisphaera</taxon>
    </lineage>
</organism>
<protein>
    <recommendedName>
        <fullName evidence="3">DUF416 domain-containing protein</fullName>
    </recommendedName>
</protein>
<dbReference type="Pfam" id="PF04222">
    <property type="entry name" value="DUF416"/>
    <property type="match status" value="1"/>
</dbReference>
<accession>A0ABQ1IQL6</accession>